<keyword evidence="2" id="KW-1185">Reference proteome</keyword>
<proteinExistence type="predicted"/>
<name>A0ABS4IJ74_9BACI</name>
<reference evidence="1 2" key="1">
    <citation type="submission" date="2021-03" db="EMBL/GenBank/DDBJ databases">
        <title>Genomic Encyclopedia of Type Strains, Phase IV (KMG-IV): sequencing the most valuable type-strain genomes for metagenomic binning, comparative biology and taxonomic classification.</title>
        <authorList>
            <person name="Goeker M."/>
        </authorList>
    </citation>
    <scope>NUCLEOTIDE SEQUENCE [LARGE SCALE GENOMIC DNA]</scope>
    <source>
        <strain evidence="1 2">DSM 25609</strain>
    </source>
</reference>
<protein>
    <recommendedName>
        <fullName evidence="3">Aspartate racemase</fullName>
    </recommendedName>
</protein>
<comment type="caution">
    <text evidence="1">The sequence shown here is derived from an EMBL/GenBank/DDBJ whole genome shotgun (WGS) entry which is preliminary data.</text>
</comment>
<evidence type="ECO:0008006" key="3">
    <source>
        <dbReference type="Google" id="ProtNLM"/>
    </source>
</evidence>
<accession>A0ABS4IJ74</accession>
<gene>
    <name evidence="1" type="ORF">J2Z83_003150</name>
</gene>
<dbReference type="Proteomes" id="UP001519345">
    <property type="component" value="Unassembled WGS sequence"/>
</dbReference>
<sequence>MNIANDLTKQVNNMESKKLGVLGAMGPVAT</sequence>
<evidence type="ECO:0000313" key="1">
    <source>
        <dbReference type="EMBL" id="MBP1971013.1"/>
    </source>
</evidence>
<organism evidence="1 2">
    <name type="scientific">Virgibacillus natechei</name>
    <dbReference type="NCBI Taxonomy" id="1216297"/>
    <lineage>
        <taxon>Bacteria</taxon>
        <taxon>Bacillati</taxon>
        <taxon>Bacillota</taxon>
        <taxon>Bacilli</taxon>
        <taxon>Bacillales</taxon>
        <taxon>Bacillaceae</taxon>
        <taxon>Virgibacillus</taxon>
    </lineage>
</organism>
<dbReference type="EMBL" id="JAGGKX010000019">
    <property type="protein sequence ID" value="MBP1971013.1"/>
    <property type="molecule type" value="Genomic_DNA"/>
</dbReference>
<evidence type="ECO:0000313" key="2">
    <source>
        <dbReference type="Proteomes" id="UP001519345"/>
    </source>
</evidence>